<accession>A0ABV8PRB1</accession>
<dbReference type="Gene3D" id="3.30.1150.10">
    <property type="match status" value="1"/>
</dbReference>
<evidence type="ECO:0000313" key="2">
    <source>
        <dbReference type="Proteomes" id="UP001595841"/>
    </source>
</evidence>
<dbReference type="RefSeq" id="WP_379766122.1">
    <property type="nucleotide sequence ID" value="NZ_JBHSCL010000009.1"/>
</dbReference>
<comment type="caution">
    <text evidence="1">The sequence shown here is derived from an EMBL/GenBank/DDBJ whole genome shotgun (WGS) entry which is preliminary data.</text>
</comment>
<keyword evidence="2" id="KW-1185">Reference proteome</keyword>
<evidence type="ECO:0008006" key="3">
    <source>
        <dbReference type="Google" id="ProtNLM"/>
    </source>
</evidence>
<organism evidence="1 2">
    <name type="scientific">Flagellimonas marina</name>
    <dbReference type="NCBI Taxonomy" id="1775168"/>
    <lineage>
        <taxon>Bacteria</taxon>
        <taxon>Pseudomonadati</taxon>
        <taxon>Bacteroidota</taxon>
        <taxon>Flavobacteriia</taxon>
        <taxon>Flavobacteriales</taxon>
        <taxon>Flavobacteriaceae</taxon>
        <taxon>Flagellimonas</taxon>
    </lineage>
</organism>
<name>A0ABV8PRB1_9FLAO</name>
<proteinExistence type="predicted"/>
<evidence type="ECO:0000313" key="1">
    <source>
        <dbReference type="EMBL" id="MFC4221427.1"/>
    </source>
</evidence>
<gene>
    <name evidence="1" type="ORF">ACFOWS_14845</name>
</gene>
<protein>
    <recommendedName>
        <fullName evidence="3">TonB C-terminal domain-containing protein</fullName>
    </recommendedName>
</protein>
<sequence>MKRKITFSVFFLIVTFIQTQVKKEILGIWIKTKIGNVGKELTPDVQQRNKKFFRYTFERNNQLFISLSPNEKGNLIKYRIERDIINLGFNKFKIEKLNNEQLVLIEFENNKITPNSVRISFLKEQSYLNQLALKEEDILIRGGDELFFETDKVYPKFNNVKYANVNEFIQPFVENLSDNENTFAYATFLVDTKGKVSDVQIHHHINETYDKGLRKAIMKTSGMWTPPFLNGKKVSVVKEITFNYIEFPNFERNGDNLTIKPYNTFKESYKNQFKNATQLYLRGNYDEALKLLLDIEFSDSLNVDNLKRKIYERLEDTTNYRLTTQKLKKSRLSYLIGLKQ</sequence>
<dbReference type="EMBL" id="JBHSCL010000009">
    <property type="protein sequence ID" value="MFC4221427.1"/>
    <property type="molecule type" value="Genomic_DNA"/>
</dbReference>
<dbReference type="Proteomes" id="UP001595841">
    <property type="component" value="Unassembled WGS sequence"/>
</dbReference>
<reference evidence="2" key="1">
    <citation type="journal article" date="2019" name="Int. J. Syst. Evol. Microbiol.">
        <title>The Global Catalogue of Microorganisms (GCM) 10K type strain sequencing project: providing services to taxonomists for standard genome sequencing and annotation.</title>
        <authorList>
            <consortium name="The Broad Institute Genomics Platform"/>
            <consortium name="The Broad Institute Genome Sequencing Center for Infectious Disease"/>
            <person name="Wu L."/>
            <person name="Ma J."/>
        </authorList>
    </citation>
    <scope>NUCLEOTIDE SEQUENCE [LARGE SCALE GENOMIC DNA]</scope>
    <source>
        <strain evidence="2">CGMCC 1.15774</strain>
    </source>
</reference>